<dbReference type="Pfam" id="PF00441">
    <property type="entry name" value="Acyl-CoA_dh_1"/>
    <property type="match status" value="1"/>
</dbReference>
<comment type="similarity">
    <text evidence="2 5">Belongs to the acyl-CoA dehydrogenase family.</text>
</comment>
<dbReference type="Pfam" id="PF02770">
    <property type="entry name" value="Acyl-CoA_dh_M"/>
    <property type="match status" value="1"/>
</dbReference>
<dbReference type="Gene3D" id="1.20.140.10">
    <property type="entry name" value="Butyryl-CoA Dehydrogenase, subunit A, domain 3"/>
    <property type="match status" value="1"/>
</dbReference>
<evidence type="ECO:0000259" key="8">
    <source>
        <dbReference type="Pfam" id="PF18158"/>
    </source>
</evidence>
<evidence type="ECO:0000256" key="5">
    <source>
        <dbReference type="RuleBase" id="RU362125"/>
    </source>
</evidence>
<dbReference type="RefSeq" id="WP_076373100.1">
    <property type="nucleotide sequence ID" value="NZ_FTMX01000018.1"/>
</dbReference>
<comment type="caution">
    <text evidence="9">The sequence shown here is derived from an EMBL/GenBank/DDBJ whole genome shotgun (WGS) entry which is preliminary data.</text>
</comment>
<feature type="domain" description="Acyl-CoA oxidase/dehydrogenase middle" evidence="7">
    <location>
        <begin position="187"/>
        <end position="284"/>
    </location>
</feature>
<dbReference type="InterPro" id="IPR052904">
    <property type="entry name" value="Acyl-CoA_dehydrogenase-like"/>
</dbReference>
<evidence type="ECO:0000259" key="7">
    <source>
        <dbReference type="Pfam" id="PF02770"/>
    </source>
</evidence>
<feature type="domain" description="Acyl-CoA dehydrogenase/oxidase C-terminal" evidence="6">
    <location>
        <begin position="296"/>
        <end position="451"/>
    </location>
</feature>
<dbReference type="InterPro" id="IPR036250">
    <property type="entry name" value="AcylCo_DH-like_C"/>
</dbReference>
<dbReference type="InterPro" id="IPR006089">
    <property type="entry name" value="Acyl-CoA_DH_CS"/>
</dbReference>
<comment type="cofactor">
    <cofactor evidence="1 5">
        <name>FAD</name>
        <dbReference type="ChEBI" id="CHEBI:57692"/>
    </cofactor>
</comment>
<dbReference type="Gene3D" id="2.40.110.20">
    <property type="match status" value="1"/>
</dbReference>
<dbReference type="Proteomes" id="UP000185829">
    <property type="component" value="Unassembled WGS sequence"/>
</dbReference>
<evidence type="ECO:0000256" key="2">
    <source>
        <dbReference type="ARBA" id="ARBA00009347"/>
    </source>
</evidence>
<evidence type="ECO:0000259" key="6">
    <source>
        <dbReference type="Pfam" id="PF00441"/>
    </source>
</evidence>
<dbReference type="EMBL" id="FTMX01000018">
    <property type="protein sequence ID" value="SIS13655.1"/>
    <property type="molecule type" value="Genomic_DNA"/>
</dbReference>
<proteinExistence type="inferred from homology"/>
<evidence type="ECO:0000256" key="3">
    <source>
        <dbReference type="ARBA" id="ARBA00022630"/>
    </source>
</evidence>
<sequence>MNLELLTSNSRKAEVGSMPETKGLNFFKEDHNLQLILQRYLSKEDYDRALSYLTELGEIAGTRLDELSRIADKHTPELVAFNGKGERVNEVDYHPAYKEMEYLGYSKFGLAAMSHKPVLGFSSKLPHVLKYAFWYLFVQSEFGLACPMSMTDSGARVLRKFADQEMQDTYLPHLTSTDMKELWTCAQFMTEKQGGSDVGANTLMAKKVGDQWELWGDKWFCSNVSTDLALVLARPEGAPAGTKGLGMFLMPRKLPDGSLNKFSINRLKDKLGTRDMASGEVAFEGAVAYAVGDVTNGFKQMMSMVNSSRLSNAVRSTAMMRRSFLEALISARGRVAFGSSIAEKPLMKETLFELLLDSEAATAMTFFTASVYDKGDQGSKADEKLLRILTPLLKGYICKRARNSTSEGMEARGGNGYIEDWVEPKLLRDAHLGAIWEGTTNIVALDVIRALVKDQAGEVFFNTVYNTIDGISDSWAEQTGKVLLQITNKIESQAKKIMKLNGPERELPAKQLMNRMYHVCAASLLLDEASVQITEQGSYRKLYMTLQYLHRHLLTNGLDDFSYSNPSLLQWFDAIVDWEQVPEKAVESLIKQVQQSVKL</sequence>
<dbReference type="Pfam" id="PF18158">
    <property type="entry name" value="AidB_N"/>
    <property type="match status" value="1"/>
</dbReference>
<organism evidence="9 10">
    <name type="scientific">Peribacillus simplex</name>
    <dbReference type="NCBI Taxonomy" id="1478"/>
    <lineage>
        <taxon>Bacteria</taxon>
        <taxon>Bacillati</taxon>
        <taxon>Bacillota</taxon>
        <taxon>Bacilli</taxon>
        <taxon>Bacillales</taxon>
        <taxon>Bacillaceae</taxon>
        <taxon>Peribacillus</taxon>
    </lineage>
</organism>
<keyword evidence="3 5" id="KW-0285">Flavoprotein</keyword>
<keyword evidence="4 5" id="KW-0274">FAD</keyword>
<evidence type="ECO:0000256" key="4">
    <source>
        <dbReference type="ARBA" id="ARBA00022827"/>
    </source>
</evidence>
<keyword evidence="5" id="KW-0560">Oxidoreductase</keyword>
<accession>A0A9X8WNK0</accession>
<dbReference type="PANTHER" id="PTHR42707">
    <property type="entry name" value="ACYL-COA DEHYDROGENASE"/>
    <property type="match status" value="1"/>
</dbReference>
<dbReference type="InterPro" id="IPR041504">
    <property type="entry name" value="AidB_N"/>
</dbReference>
<evidence type="ECO:0000256" key="1">
    <source>
        <dbReference type="ARBA" id="ARBA00001974"/>
    </source>
</evidence>
<dbReference type="AlphaFoldDB" id="A0A9X8WNK0"/>
<reference evidence="9 10" key="1">
    <citation type="submission" date="2017-01" db="EMBL/GenBank/DDBJ databases">
        <authorList>
            <person name="Varghese N."/>
            <person name="Submissions S."/>
        </authorList>
    </citation>
    <scope>NUCLEOTIDE SEQUENCE [LARGE SCALE GENOMIC DNA]</scope>
    <source>
        <strain evidence="9 10">RUG2-6</strain>
    </source>
</reference>
<dbReference type="PANTHER" id="PTHR42707:SF2">
    <property type="entry name" value="ACD11 DEHYDROGENASE"/>
    <property type="match status" value="1"/>
</dbReference>
<protein>
    <submittedName>
        <fullName evidence="9">Acyl-CoA dehydrogenase</fullName>
    </submittedName>
</protein>
<name>A0A9X8WNK0_9BACI</name>
<dbReference type="Gene3D" id="6.10.250.600">
    <property type="match status" value="1"/>
</dbReference>
<dbReference type="InterPro" id="IPR009100">
    <property type="entry name" value="AcylCoA_DH/oxidase_NM_dom_sf"/>
</dbReference>
<dbReference type="GO" id="GO:0003995">
    <property type="term" value="F:acyl-CoA dehydrogenase activity"/>
    <property type="evidence" value="ECO:0007669"/>
    <property type="project" value="InterPro"/>
</dbReference>
<feature type="domain" description="Adaptive response protein AidB N-terminal" evidence="8">
    <location>
        <begin position="19"/>
        <end position="178"/>
    </location>
</feature>
<dbReference type="SUPFAM" id="SSF47203">
    <property type="entry name" value="Acyl-CoA dehydrogenase C-terminal domain-like"/>
    <property type="match status" value="1"/>
</dbReference>
<gene>
    <name evidence="9" type="ORF">SAMN05878482_11827</name>
</gene>
<dbReference type="SUPFAM" id="SSF56645">
    <property type="entry name" value="Acyl-CoA dehydrogenase NM domain-like"/>
    <property type="match status" value="1"/>
</dbReference>
<dbReference type="PROSITE" id="PS00073">
    <property type="entry name" value="ACYL_COA_DH_2"/>
    <property type="match status" value="1"/>
</dbReference>
<evidence type="ECO:0000313" key="10">
    <source>
        <dbReference type="Proteomes" id="UP000185829"/>
    </source>
</evidence>
<dbReference type="InterPro" id="IPR009075">
    <property type="entry name" value="AcylCo_DH/oxidase_C"/>
</dbReference>
<evidence type="ECO:0000313" key="9">
    <source>
        <dbReference type="EMBL" id="SIS13655.1"/>
    </source>
</evidence>
<dbReference type="InterPro" id="IPR006091">
    <property type="entry name" value="Acyl-CoA_Oxase/DH_mid-dom"/>
</dbReference>